<feature type="domain" description="3'-5' exonuclease" evidence="1">
    <location>
        <begin position="79"/>
        <end position="161"/>
    </location>
</feature>
<organism evidence="2 3">
    <name type="scientific">Paracoccidioides brasiliensis</name>
    <dbReference type="NCBI Taxonomy" id="121759"/>
    <lineage>
        <taxon>Eukaryota</taxon>
        <taxon>Fungi</taxon>
        <taxon>Dikarya</taxon>
        <taxon>Ascomycota</taxon>
        <taxon>Pezizomycotina</taxon>
        <taxon>Eurotiomycetes</taxon>
        <taxon>Eurotiomycetidae</taxon>
        <taxon>Onygenales</taxon>
        <taxon>Ajellomycetaceae</taxon>
        <taxon>Paracoccidioides</taxon>
    </lineage>
</organism>
<dbReference type="GO" id="GO:0003676">
    <property type="term" value="F:nucleic acid binding"/>
    <property type="evidence" value="ECO:0007669"/>
    <property type="project" value="InterPro"/>
</dbReference>
<comment type="caution">
    <text evidence="2">The sequence shown here is derived from an EMBL/GenBank/DDBJ whole genome shotgun (WGS) entry which is preliminary data.</text>
</comment>
<sequence>MGSLKATHRIKKNYSSKPLADHEELLLTVHTHETMTMATTSSIIDNSSSLIKLIDTIDSLPTSPPSLYIDLGGISPSREGSISILQLFNHPKNHLYLIDIHVLGREAFTTAATNGKSLRTILESPDVPKVFFDVRNDSNAFFFHFDIRLQGVEDIQLMENASRPGFLSRKRFVSGLARCVEHDAPISLSEKRLWKEHKERGVRLFNPDCGGSYETSNARPLPQAISDCGVYDLTFLPLLRTVYWSKLSPEWKALVDVATKERVRASQTLTYQRQTRDKVLSPWQVPISEKGRNSFLGGIDLFGAW</sequence>
<dbReference type="InterPro" id="IPR002562">
    <property type="entry name" value="3'-5'_exonuclease_dom"/>
</dbReference>
<dbReference type="GO" id="GO:0008408">
    <property type="term" value="F:3'-5' exonuclease activity"/>
    <property type="evidence" value="ECO:0007669"/>
    <property type="project" value="InterPro"/>
</dbReference>
<protein>
    <recommendedName>
        <fullName evidence="1">3'-5' exonuclease domain-containing protein</fullName>
    </recommendedName>
</protein>
<gene>
    <name evidence="2" type="ORF">ACO22_00140</name>
</gene>
<dbReference type="InterPro" id="IPR012337">
    <property type="entry name" value="RNaseH-like_sf"/>
</dbReference>
<dbReference type="PANTHER" id="PTHR43040">
    <property type="entry name" value="RIBONUCLEASE D"/>
    <property type="match status" value="1"/>
</dbReference>
<evidence type="ECO:0000313" key="2">
    <source>
        <dbReference type="EMBL" id="ODH45415.1"/>
    </source>
</evidence>
<evidence type="ECO:0000259" key="1">
    <source>
        <dbReference type="Pfam" id="PF01612"/>
    </source>
</evidence>
<dbReference type="SUPFAM" id="SSF53098">
    <property type="entry name" value="Ribonuclease H-like"/>
    <property type="match status" value="1"/>
</dbReference>
<dbReference type="PANTHER" id="PTHR43040:SF1">
    <property type="entry name" value="RIBONUCLEASE D"/>
    <property type="match status" value="1"/>
</dbReference>
<dbReference type="EMBL" id="LZYO01000002">
    <property type="protein sequence ID" value="ODH45415.1"/>
    <property type="molecule type" value="Genomic_DNA"/>
</dbReference>
<dbReference type="Gene3D" id="3.30.420.10">
    <property type="entry name" value="Ribonuclease H-like superfamily/Ribonuclease H"/>
    <property type="match status" value="1"/>
</dbReference>
<dbReference type="InterPro" id="IPR036397">
    <property type="entry name" value="RNaseH_sf"/>
</dbReference>
<dbReference type="AlphaFoldDB" id="A0A1D2JQG8"/>
<dbReference type="Pfam" id="PF01612">
    <property type="entry name" value="DNA_pol_A_exo1"/>
    <property type="match status" value="1"/>
</dbReference>
<evidence type="ECO:0000313" key="3">
    <source>
        <dbReference type="Proteomes" id="UP000242814"/>
    </source>
</evidence>
<proteinExistence type="predicted"/>
<accession>A0A1D2JQG8</accession>
<name>A0A1D2JQG8_PARBR</name>
<dbReference type="VEuPathDB" id="FungiDB:PABG_04326"/>
<dbReference type="Proteomes" id="UP000242814">
    <property type="component" value="Unassembled WGS sequence"/>
</dbReference>
<reference evidence="2 3" key="1">
    <citation type="submission" date="2016-06" db="EMBL/GenBank/DDBJ databases">
        <authorList>
            <person name="Kjaerup R.B."/>
            <person name="Dalgaard T.S."/>
            <person name="Juul-Madsen H.R."/>
        </authorList>
    </citation>
    <scope>NUCLEOTIDE SEQUENCE [LARGE SCALE GENOMIC DNA]</scope>
    <source>
        <strain evidence="2 3">Pb300</strain>
    </source>
</reference>
<dbReference type="VEuPathDB" id="FungiDB:PADG_04712"/>
<dbReference type="GO" id="GO:0006139">
    <property type="term" value="P:nucleobase-containing compound metabolic process"/>
    <property type="evidence" value="ECO:0007669"/>
    <property type="project" value="InterPro"/>
</dbReference>